<dbReference type="GO" id="GO:0005737">
    <property type="term" value="C:cytoplasm"/>
    <property type="evidence" value="ECO:0007669"/>
    <property type="project" value="UniProtKB-SubCell"/>
</dbReference>
<evidence type="ECO:0000259" key="7">
    <source>
        <dbReference type="Pfam" id="PF21982"/>
    </source>
</evidence>
<evidence type="ECO:0000256" key="2">
    <source>
        <dbReference type="ARBA" id="ARBA00009695"/>
    </source>
</evidence>
<evidence type="ECO:0000313" key="9">
    <source>
        <dbReference type="Proteomes" id="UP000215215"/>
    </source>
</evidence>
<accession>A0A235BNZ2</accession>
<reference evidence="8 9" key="1">
    <citation type="submission" date="2017-07" db="EMBL/GenBank/DDBJ databases">
        <title>Recovery of genomes from metagenomes via a dereplication, aggregation, and scoring strategy.</title>
        <authorList>
            <person name="Sieber C.M."/>
            <person name="Probst A.J."/>
            <person name="Sharrar A."/>
            <person name="Thomas B.C."/>
            <person name="Hess M."/>
            <person name="Tringe S.G."/>
            <person name="Banfield J.F."/>
        </authorList>
    </citation>
    <scope>NUCLEOTIDE SEQUENCE [LARGE SCALE GENOMIC DNA]</scope>
    <source>
        <strain evidence="8">JGI_Cruoil_03_44_89</strain>
    </source>
</reference>
<dbReference type="Gene3D" id="1.10.10.10">
    <property type="entry name" value="Winged helix-like DNA-binding domain superfamily/Winged helix DNA-binding domain"/>
    <property type="match status" value="2"/>
</dbReference>
<organism evidence="8 9">
    <name type="scientific">candidate division WOR-3 bacterium JGI_Cruoil_03_44_89</name>
    <dbReference type="NCBI Taxonomy" id="1973748"/>
    <lineage>
        <taxon>Bacteria</taxon>
        <taxon>Bacteria division WOR-3</taxon>
    </lineage>
</organism>
<dbReference type="AlphaFoldDB" id="A0A235BNZ2"/>
<evidence type="ECO:0000256" key="3">
    <source>
        <dbReference type="ARBA" id="ARBA00018111"/>
    </source>
</evidence>
<evidence type="ECO:0000256" key="4">
    <source>
        <dbReference type="ARBA" id="ARBA00022490"/>
    </source>
</evidence>
<feature type="domain" description="RecX first three-helical" evidence="7">
    <location>
        <begin position="58"/>
        <end position="97"/>
    </location>
</feature>
<comment type="function">
    <text evidence="5">Modulates RecA activity.</text>
</comment>
<name>A0A235BNZ2_UNCW3</name>
<evidence type="ECO:0000313" key="8">
    <source>
        <dbReference type="EMBL" id="OYD14220.1"/>
    </source>
</evidence>
<dbReference type="HAMAP" id="MF_01114">
    <property type="entry name" value="RecX"/>
    <property type="match status" value="1"/>
</dbReference>
<proteinExistence type="inferred from homology"/>
<comment type="similarity">
    <text evidence="2 5">Belongs to the RecX family.</text>
</comment>
<dbReference type="Pfam" id="PF21982">
    <property type="entry name" value="RecX_HTH1"/>
    <property type="match status" value="1"/>
</dbReference>
<feature type="domain" description="RecX third three-helical" evidence="6">
    <location>
        <begin position="149"/>
        <end position="191"/>
    </location>
</feature>
<dbReference type="InterPro" id="IPR053925">
    <property type="entry name" value="RecX_HTH_3rd"/>
</dbReference>
<keyword evidence="4 5" id="KW-0963">Cytoplasm</keyword>
<sequence length="208" mass="24788">MRITKVKKGKKRYNIYINNEFSLAVGEETLLKMDIYEGKGVEEGELEKIREFEENVRAKDYALNLLSYRPRTRRELLRRLKKKKFAPDVAEESVSRLERSGLVNDYDFTIYFLETFKDRRGIYRLKNDLFRLGVDGDTIDRALADVSIDERETARKLIDRWLRTHRTRDEKTRRRLVNYLAQRGISWSTISDLHDYIKTRAADNRSTN</sequence>
<dbReference type="InterPro" id="IPR003783">
    <property type="entry name" value="Regulatory_RecX"/>
</dbReference>
<dbReference type="InterPro" id="IPR036388">
    <property type="entry name" value="WH-like_DNA-bd_sf"/>
</dbReference>
<dbReference type="PANTHER" id="PTHR33602:SF1">
    <property type="entry name" value="REGULATORY PROTEIN RECX FAMILY PROTEIN"/>
    <property type="match status" value="1"/>
</dbReference>
<dbReference type="GO" id="GO:0006282">
    <property type="term" value="P:regulation of DNA repair"/>
    <property type="evidence" value="ECO:0007669"/>
    <property type="project" value="UniProtKB-UniRule"/>
</dbReference>
<dbReference type="PANTHER" id="PTHR33602">
    <property type="entry name" value="REGULATORY PROTEIN RECX FAMILY PROTEIN"/>
    <property type="match status" value="1"/>
</dbReference>
<evidence type="ECO:0000256" key="5">
    <source>
        <dbReference type="HAMAP-Rule" id="MF_01114"/>
    </source>
</evidence>
<evidence type="ECO:0000256" key="1">
    <source>
        <dbReference type="ARBA" id="ARBA00004496"/>
    </source>
</evidence>
<protein>
    <recommendedName>
        <fullName evidence="3 5">Regulatory protein RecX</fullName>
    </recommendedName>
</protein>
<comment type="subcellular location">
    <subcellularLocation>
        <location evidence="1 5">Cytoplasm</location>
    </subcellularLocation>
</comment>
<gene>
    <name evidence="5" type="primary">recX</name>
    <name evidence="8" type="ORF">CH333_08670</name>
</gene>
<dbReference type="Proteomes" id="UP000215215">
    <property type="component" value="Unassembled WGS sequence"/>
</dbReference>
<dbReference type="EMBL" id="NOZQ01000198">
    <property type="protein sequence ID" value="OYD14220.1"/>
    <property type="molecule type" value="Genomic_DNA"/>
</dbReference>
<evidence type="ECO:0000259" key="6">
    <source>
        <dbReference type="Pfam" id="PF21981"/>
    </source>
</evidence>
<comment type="caution">
    <text evidence="8">The sequence shown here is derived from an EMBL/GenBank/DDBJ whole genome shotgun (WGS) entry which is preliminary data.</text>
</comment>
<dbReference type="InterPro" id="IPR053926">
    <property type="entry name" value="RecX_HTH_1st"/>
</dbReference>
<dbReference type="Pfam" id="PF21981">
    <property type="entry name" value="RecX_HTH3"/>
    <property type="match status" value="1"/>
</dbReference>